<dbReference type="SUPFAM" id="SSF56784">
    <property type="entry name" value="HAD-like"/>
    <property type="match status" value="1"/>
</dbReference>
<sequence>MAFLRADYVAEEDRPIPFKRMIYFGDGETDIPCMKMVKQNGGYSIAVYNPSKKGKKDIAKKLISEDRVNFVCSADYKKSSDIYEVVTTILQKIKRDYDFDTLLQKHKNLAK</sequence>
<keyword evidence="2" id="KW-1185">Reference proteome</keyword>
<dbReference type="EMBL" id="QGHD01000027">
    <property type="protein sequence ID" value="PWK93512.1"/>
    <property type="molecule type" value="Genomic_DNA"/>
</dbReference>
<dbReference type="InterPro" id="IPR023214">
    <property type="entry name" value="HAD_sf"/>
</dbReference>
<proteinExistence type="predicted"/>
<comment type="caution">
    <text evidence="1">The sequence shown here is derived from an EMBL/GenBank/DDBJ whole genome shotgun (WGS) entry which is preliminary data.</text>
</comment>
<dbReference type="Proteomes" id="UP000245523">
    <property type="component" value="Unassembled WGS sequence"/>
</dbReference>
<reference evidence="1 2" key="1">
    <citation type="submission" date="2018-05" db="EMBL/GenBank/DDBJ databases">
        <title>Animal gut microbial communities from fecal samples from Wisconsin, USA.</title>
        <authorList>
            <person name="Neumann A."/>
        </authorList>
    </citation>
    <scope>NUCLEOTIDE SEQUENCE [LARGE SCALE GENOMIC DNA]</scope>
    <source>
        <strain evidence="1 2">UWS4</strain>
    </source>
</reference>
<evidence type="ECO:0000313" key="1">
    <source>
        <dbReference type="EMBL" id="PWK93512.1"/>
    </source>
</evidence>
<gene>
    <name evidence="1" type="ORF">B0H50_12727</name>
</gene>
<accession>A0ABX5LJC9</accession>
<protein>
    <recommendedName>
        <fullName evidence="3">Haloacid dehalogenase-like hydrolase</fullName>
    </recommendedName>
</protein>
<name>A0ABX5LJC9_9BACT</name>
<dbReference type="RefSeq" id="WP_109587717.1">
    <property type="nucleotide sequence ID" value="NZ_QGHD01000027.1"/>
</dbReference>
<dbReference type="Gene3D" id="3.40.50.1000">
    <property type="entry name" value="HAD superfamily/HAD-like"/>
    <property type="match status" value="1"/>
</dbReference>
<dbReference type="InterPro" id="IPR036412">
    <property type="entry name" value="HAD-like_sf"/>
</dbReference>
<evidence type="ECO:0008006" key="3">
    <source>
        <dbReference type="Google" id="ProtNLM"/>
    </source>
</evidence>
<evidence type="ECO:0000313" key="2">
    <source>
        <dbReference type="Proteomes" id="UP000245523"/>
    </source>
</evidence>
<organism evidence="1 2">
    <name type="scientific">Hallerella porci</name>
    <dbReference type="NCBI Taxonomy" id="1945871"/>
    <lineage>
        <taxon>Bacteria</taxon>
        <taxon>Pseudomonadati</taxon>
        <taxon>Fibrobacterota</taxon>
        <taxon>Fibrobacteria</taxon>
        <taxon>Fibrobacterales</taxon>
        <taxon>Fibrobacteraceae</taxon>
        <taxon>Hallerella</taxon>
    </lineage>
</organism>